<gene>
    <name evidence="1" type="ORF">P344_02810</name>
</gene>
<dbReference type="Proteomes" id="UP000019260">
    <property type="component" value="Chromosome"/>
</dbReference>
<accession>W6AL57</accession>
<evidence type="ECO:0000313" key="2">
    <source>
        <dbReference type="Proteomes" id="UP000019260"/>
    </source>
</evidence>
<reference evidence="1 2" key="1">
    <citation type="submission" date="2013-09" db="EMBL/GenBank/DDBJ databases">
        <title>Complete genome sequence of Spiroplasma mirum suckling mouse cataract agent.</title>
        <authorList>
            <person name="Landry C.A."/>
            <person name="Bastian F.O."/>
            <person name="Thune R.L."/>
        </authorList>
    </citation>
    <scope>NUCLEOTIDE SEQUENCE [LARGE SCALE GENOMIC DNA]</scope>
    <source>
        <strain evidence="1 2">SMCA</strain>
    </source>
</reference>
<name>W6AL57_9MOLU</name>
<dbReference type="KEGG" id="smia:P344_02810"/>
<dbReference type="AlphaFoldDB" id="W6AL57"/>
<dbReference type="EMBL" id="CP006720">
    <property type="protein sequence ID" value="AHI57907.1"/>
    <property type="molecule type" value="Genomic_DNA"/>
</dbReference>
<organism evidence="1 2">
    <name type="scientific">Spiroplasma mirum ATCC 29335</name>
    <dbReference type="NCBI Taxonomy" id="838561"/>
    <lineage>
        <taxon>Bacteria</taxon>
        <taxon>Bacillati</taxon>
        <taxon>Mycoplasmatota</taxon>
        <taxon>Mollicutes</taxon>
        <taxon>Entomoplasmatales</taxon>
        <taxon>Spiroplasmataceae</taxon>
        <taxon>Spiroplasma</taxon>
    </lineage>
</organism>
<evidence type="ECO:0000313" key="1">
    <source>
        <dbReference type="EMBL" id="AHI57907.1"/>
    </source>
</evidence>
<dbReference type="HOGENOM" id="CLU_2525870_0_0_14"/>
<dbReference type="PATRIC" id="fig|838561.3.peg.544"/>
<proteinExistence type="predicted"/>
<sequence length="84" mass="9910">MLEEANRNKFFKKNKANNLNIELFPTDLLTINLSPIIGVLKSLKSNMPVKNKKKIFSLLNKIWLKINELKFLNTNYTVKHYNFI</sequence>
<keyword evidence="2" id="KW-1185">Reference proteome</keyword>
<protein>
    <submittedName>
        <fullName evidence="1">Uncharacterized protein</fullName>
    </submittedName>
</protein>